<keyword evidence="3" id="KW-1003">Cell membrane</keyword>
<feature type="transmembrane region" description="Helical" evidence="7">
    <location>
        <begin position="260"/>
        <end position="282"/>
    </location>
</feature>
<feature type="transmembrane region" description="Helical" evidence="7">
    <location>
        <begin position="589"/>
        <end position="610"/>
    </location>
</feature>
<comment type="caution">
    <text evidence="9">The sequence shown here is derived from an EMBL/GenBank/DDBJ whole genome shotgun (WGS) entry which is preliminary data.</text>
</comment>
<feature type="transmembrane region" description="Helical" evidence="7">
    <location>
        <begin position="20"/>
        <end position="40"/>
    </location>
</feature>
<evidence type="ECO:0000256" key="6">
    <source>
        <dbReference type="ARBA" id="ARBA00023136"/>
    </source>
</evidence>
<feature type="transmembrane region" description="Helical" evidence="7">
    <location>
        <begin position="668"/>
        <end position="689"/>
    </location>
</feature>
<feature type="transmembrane region" description="Helical" evidence="7">
    <location>
        <begin position="303"/>
        <end position="324"/>
    </location>
</feature>
<dbReference type="AlphaFoldDB" id="A0A109MTM3"/>
<dbReference type="GO" id="GO:0005886">
    <property type="term" value="C:plasma membrane"/>
    <property type="evidence" value="ECO:0007669"/>
    <property type="project" value="UniProtKB-SubCell"/>
</dbReference>
<reference evidence="9 10" key="1">
    <citation type="submission" date="2015-11" db="EMBL/GenBank/DDBJ databases">
        <title>Genome Sequence of Bacillus simplex strain VanAntwerpen2.</title>
        <authorList>
            <person name="Couger M.B."/>
        </authorList>
    </citation>
    <scope>NUCLEOTIDE SEQUENCE [LARGE SCALE GENOMIC DNA]</scope>
    <source>
        <strain evidence="9 10">VanAntwerpen02</strain>
    </source>
</reference>
<keyword evidence="5 7" id="KW-1133">Transmembrane helix</keyword>
<feature type="transmembrane region" description="Helical" evidence="7">
    <location>
        <begin position="227"/>
        <end position="248"/>
    </location>
</feature>
<proteinExistence type="inferred from homology"/>
<comment type="subcellular location">
    <subcellularLocation>
        <location evidence="1">Cell membrane</location>
        <topology evidence="1">Multi-pass membrane protein</topology>
    </subcellularLocation>
</comment>
<feature type="transmembrane region" description="Helical" evidence="7">
    <location>
        <begin position="407"/>
        <end position="427"/>
    </location>
</feature>
<dbReference type="SUPFAM" id="SSF82866">
    <property type="entry name" value="Multidrug efflux transporter AcrB transmembrane domain"/>
    <property type="match status" value="2"/>
</dbReference>
<dbReference type="PANTHER" id="PTHR33406">
    <property type="entry name" value="MEMBRANE PROTEIN MJ1562-RELATED"/>
    <property type="match status" value="1"/>
</dbReference>
<evidence type="ECO:0000313" key="9">
    <source>
        <dbReference type="EMBL" id="KWW12552.1"/>
    </source>
</evidence>
<evidence type="ECO:0000256" key="5">
    <source>
        <dbReference type="ARBA" id="ARBA00022989"/>
    </source>
</evidence>
<dbReference type="InterPro" id="IPR050545">
    <property type="entry name" value="Mycobact_MmpL"/>
</dbReference>
<evidence type="ECO:0000256" key="7">
    <source>
        <dbReference type="SAM" id="Phobius"/>
    </source>
</evidence>
<dbReference type="RefSeq" id="WP_061143876.1">
    <property type="nucleotide sequence ID" value="NZ_LNNH01000046.1"/>
</dbReference>
<evidence type="ECO:0000256" key="3">
    <source>
        <dbReference type="ARBA" id="ARBA00022475"/>
    </source>
</evidence>
<keyword evidence="4 7" id="KW-0812">Transmembrane</keyword>
<dbReference type="PROSITE" id="PS50156">
    <property type="entry name" value="SSD"/>
    <property type="match status" value="2"/>
</dbReference>
<feature type="transmembrane region" description="Helical" evidence="7">
    <location>
        <begin position="336"/>
        <end position="359"/>
    </location>
</feature>
<feature type="transmembrane region" description="Helical" evidence="7">
    <location>
        <begin position="202"/>
        <end position="220"/>
    </location>
</feature>
<dbReference type="EMBL" id="LNNH01000046">
    <property type="protein sequence ID" value="KWW12552.1"/>
    <property type="molecule type" value="Genomic_DNA"/>
</dbReference>
<dbReference type="Pfam" id="PF03176">
    <property type="entry name" value="MMPL"/>
    <property type="match status" value="2"/>
</dbReference>
<feature type="transmembrane region" description="Helical" evidence="7">
    <location>
        <begin position="565"/>
        <end position="582"/>
    </location>
</feature>
<keyword evidence="6 7" id="KW-0472">Membrane</keyword>
<feature type="transmembrane region" description="Helical" evidence="7">
    <location>
        <begin position="695"/>
        <end position="714"/>
    </location>
</feature>
<evidence type="ECO:0000313" key="10">
    <source>
        <dbReference type="Proteomes" id="UP000064189"/>
    </source>
</evidence>
<accession>A0A109MTM3</accession>
<protein>
    <recommendedName>
        <fullName evidence="8">SSD domain-containing protein</fullName>
    </recommendedName>
</protein>
<feature type="domain" description="SSD" evidence="8">
    <location>
        <begin position="225"/>
        <end position="357"/>
    </location>
</feature>
<keyword evidence="10" id="KW-1185">Reference proteome</keyword>
<feature type="transmembrane region" description="Helical" evidence="7">
    <location>
        <begin position="622"/>
        <end position="647"/>
    </location>
</feature>
<evidence type="ECO:0000256" key="2">
    <source>
        <dbReference type="ARBA" id="ARBA00010157"/>
    </source>
</evidence>
<evidence type="ECO:0000259" key="8">
    <source>
        <dbReference type="PROSITE" id="PS50156"/>
    </source>
</evidence>
<evidence type="ECO:0000256" key="1">
    <source>
        <dbReference type="ARBA" id="ARBA00004651"/>
    </source>
</evidence>
<gene>
    <name evidence="9" type="ORF">AS888_09235</name>
</gene>
<name>A0A109MTM3_9BACI</name>
<organism evidence="9 10">
    <name type="scientific">Peribacillus simplex</name>
    <dbReference type="NCBI Taxonomy" id="1478"/>
    <lineage>
        <taxon>Bacteria</taxon>
        <taxon>Bacillati</taxon>
        <taxon>Bacillota</taxon>
        <taxon>Bacilli</taxon>
        <taxon>Bacillales</taxon>
        <taxon>Bacillaceae</taxon>
        <taxon>Peribacillus</taxon>
    </lineage>
</organism>
<comment type="similarity">
    <text evidence="2">Belongs to the resistance-nodulation-cell division (RND) (TC 2.A.6) family. MmpL subfamily.</text>
</comment>
<dbReference type="Gene3D" id="1.20.1640.10">
    <property type="entry name" value="Multidrug efflux transporter AcrB transmembrane domain"/>
    <property type="match status" value="2"/>
</dbReference>
<dbReference type="InterPro" id="IPR000731">
    <property type="entry name" value="SSD"/>
</dbReference>
<dbReference type="PANTHER" id="PTHR33406:SF6">
    <property type="entry name" value="MEMBRANE PROTEIN YDGH-RELATED"/>
    <property type="match status" value="1"/>
</dbReference>
<feature type="domain" description="SSD" evidence="8">
    <location>
        <begin position="589"/>
        <end position="720"/>
    </location>
</feature>
<dbReference type="InterPro" id="IPR004869">
    <property type="entry name" value="MMPL_dom"/>
</dbReference>
<sequence>MKKSILTTFSSYMTGRVSRWVVIGIWVVLTAALTIAWPAVNDSEVNNAPNLSENSPSVEADKLVKKQFPNSSGIPALLTWHNESGLTEEDLNAVQQMAEHLEKDPLEDQSSTPPLHKMPVSALQQMVSKDGTTLVQPIFFQESVDTEVLKGNIDDIKEQVKKQVSYNPFNVSIDENNKLSTRVTGPAGIQVDATGLFEGADVSLLIATVVLVLVLLLIIYRSPILAIIPLIGVGFAYMLLSPILGFLADKGWITVDAQSISIMTVLLFGAGTDYCLFLISHYRDELLKVNDKRKALIHAFKDASGAIAMSGITVVISLLVLIVAEYGAYHRFAIPFSLSIFIMGIASLTLIPALLSVMGRGSFYPFIPRTPEMEKERAEKKGKPVPAKKGKSRFGTWVGNIVTTKPWTIIIACVIFFGAMSVYSSQIKYTYDVLSSFPEDMPSREGFKVISDAYSPGELAPAQVVIDTEGKSVDLEKELKKHDLVSTVSNPQSGADNDDLKVYDVKFNVNPYSTKAMEAIPELRDAAENALAEANVPSVKSKVWIGGQTATQYDTMVTSNKDNDLIVPLIIVFISILLLAYLRSIVAMLYLVGTVILSYSAALGLGWLIIHNVMGADAIQGAIPLYAFVFLVALGEDYNIFMISSIWKKKNYMPLKQAIKEGVSETSGVITSAGIILAATFAVLATLPIQVLVQFGIITALGILLDTFIVRPFLVPAITTVCGRFAFWPAKVKMVKGKEN</sequence>
<dbReference type="Proteomes" id="UP000064189">
    <property type="component" value="Unassembled WGS sequence"/>
</dbReference>
<evidence type="ECO:0000256" key="4">
    <source>
        <dbReference type="ARBA" id="ARBA00022692"/>
    </source>
</evidence>